<keyword evidence="3" id="KW-1185">Reference proteome</keyword>
<evidence type="ECO:0000313" key="3">
    <source>
        <dbReference type="Proteomes" id="UP000070328"/>
    </source>
</evidence>
<dbReference type="Proteomes" id="UP000070328">
    <property type="component" value="Unassembled WGS sequence"/>
</dbReference>
<evidence type="ECO:0000313" key="2">
    <source>
        <dbReference type="EMBL" id="KXH33896.1"/>
    </source>
</evidence>
<protein>
    <recommendedName>
        <fullName evidence="4">F-box domain-containing protein</fullName>
    </recommendedName>
</protein>
<dbReference type="OrthoDB" id="4816998at2759"/>
<reference evidence="2 3" key="1">
    <citation type="submission" date="2014-02" db="EMBL/GenBank/DDBJ databases">
        <title>The genome sequence of Colletotrichum simmondsii CBS122122.</title>
        <authorList>
            <person name="Baroncelli R."/>
            <person name="Thon M.R."/>
        </authorList>
    </citation>
    <scope>NUCLEOTIDE SEQUENCE [LARGE SCALE GENOMIC DNA]</scope>
    <source>
        <strain evidence="2 3">CBS122122</strain>
    </source>
</reference>
<sequence length="431" mass="50667">MSHLIRPRRNRVREEKCRLLEEAPEGPFEYMVREHLPETQSTTRPCRKKPLKSAKAWFRRLIGAIRLRRKRKDAYQGPGLDQVMPTGLLLGVSAYLTIVDRVVLSLTSKRMWAMFGHDNWLLSLPSHKKLELLSLLERDVSEDEIGNILCRPCQIFHDPDLSWPSSKSANDREYNRPCRQEPANPRQRLLSPYLHRSFHFNLFKNTEAYRRSKESPYDVDQLYLVELPTSYGHENEKAEVVQTMTCRASKEGELIVKTVTDLSADKDDVHCLYQILYWNNLTPCCGHVDWEATYPFIFRQDMQYPTDPKETAIYGQLLARDDLKRIRDIWNPAVEPQLLLGNERMNACAFCYTNYTYEWRDVDGRRIVRLISYKNLGKGKDVNDAKWASHFNYRAYLEGCVVRRDWWDGFDTTYAWDEPDESERRAQTGRG</sequence>
<feature type="compositionally biased region" description="Basic and acidic residues" evidence="1">
    <location>
        <begin position="169"/>
        <end position="179"/>
    </location>
</feature>
<accession>A0A135SDB1</accession>
<dbReference type="EMBL" id="JFBX01000594">
    <property type="protein sequence ID" value="KXH33896.1"/>
    <property type="molecule type" value="Genomic_DNA"/>
</dbReference>
<evidence type="ECO:0000256" key="1">
    <source>
        <dbReference type="SAM" id="MobiDB-lite"/>
    </source>
</evidence>
<dbReference type="AlphaFoldDB" id="A0A135SDB1"/>
<proteinExistence type="predicted"/>
<name>A0A135SDB1_9PEZI</name>
<organism evidence="2 3">
    <name type="scientific">Colletotrichum simmondsii</name>
    <dbReference type="NCBI Taxonomy" id="703756"/>
    <lineage>
        <taxon>Eukaryota</taxon>
        <taxon>Fungi</taxon>
        <taxon>Dikarya</taxon>
        <taxon>Ascomycota</taxon>
        <taxon>Pezizomycotina</taxon>
        <taxon>Sordariomycetes</taxon>
        <taxon>Hypocreomycetidae</taxon>
        <taxon>Glomerellales</taxon>
        <taxon>Glomerellaceae</taxon>
        <taxon>Colletotrichum</taxon>
        <taxon>Colletotrichum acutatum species complex</taxon>
    </lineage>
</organism>
<comment type="caution">
    <text evidence="2">The sequence shown here is derived from an EMBL/GenBank/DDBJ whole genome shotgun (WGS) entry which is preliminary data.</text>
</comment>
<feature type="region of interest" description="Disordered" evidence="1">
    <location>
        <begin position="162"/>
        <end position="184"/>
    </location>
</feature>
<gene>
    <name evidence="2" type="ORF">CSIM01_02231</name>
</gene>
<evidence type="ECO:0008006" key="4">
    <source>
        <dbReference type="Google" id="ProtNLM"/>
    </source>
</evidence>